<dbReference type="OrthoDB" id="27136at10239"/>
<evidence type="ECO:0000313" key="2">
    <source>
        <dbReference type="EMBL" id="AJK27636.1"/>
    </source>
</evidence>
<dbReference type="EMBL" id="KP211958">
    <property type="protein sequence ID" value="AJK27636.1"/>
    <property type="molecule type" value="Genomic_DNA"/>
</dbReference>
<sequence>MGSEFTFLYIAFFLTIGSFLVGFLVSWNIKAAFDEWQEKADYAKIVMHPEMYDADGNFVEDDLFYLRLTEEDDTITDTDD</sequence>
<name>A0A0C5AB80_9CAUD</name>
<dbReference type="GeneID" id="26516754"/>
<keyword evidence="1" id="KW-0812">Transmembrane</keyword>
<proteinExistence type="predicted"/>
<keyword evidence="1" id="KW-1133">Transmembrane helix</keyword>
<keyword evidence="1" id="KW-0472">Membrane</keyword>
<evidence type="ECO:0000313" key="3">
    <source>
        <dbReference type="Proteomes" id="UP000032135"/>
    </source>
</evidence>
<protein>
    <submittedName>
        <fullName evidence="2">Uncharacterized protein</fullName>
    </submittedName>
</protein>
<organism evidence="2 3">
    <name type="scientific">Cyanophage P-TIM40</name>
    <dbReference type="NCBI Taxonomy" id="1589733"/>
    <lineage>
        <taxon>Viruses</taxon>
        <taxon>Duplodnaviria</taxon>
        <taxon>Heunggongvirae</taxon>
        <taxon>Uroviricota</taxon>
        <taxon>Caudoviricetes</taxon>
        <taxon>Pantevenvirales</taxon>
        <taxon>Kyanoviridae</taxon>
        <taxon>Libanvirus</taxon>
        <taxon>Libanvirus ptim40</taxon>
    </lineage>
</organism>
<reference evidence="2 3" key="1">
    <citation type="submission" date="2014-11" db="EMBL/GenBank/DDBJ databases">
        <authorList>
            <person name="Fedida A."/>
            <person name="Lindell D."/>
        </authorList>
    </citation>
    <scope>NUCLEOTIDE SEQUENCE [LARGE SCALE GENOMIC DNA]</scope>
</reference>
<dbReference type="InterPro" id="IPR021355">
    <property type="entry name" value="Phage_Syn9_Gp224"/>
</dbReference>
<gene>
    <name evidence="2" type="ORF">PTIM40_232</name>
</gene>
<dbReference type="Pfam" id="PF11189">
    <property type="entry name" value="DUF2973"/>
    <property type="match status" value="1"/>
</dbReference>
<accession>A0A0C5AB80</accession>
<keyword evidence="3" id="KW-1185">Reference proteome</keyword>
<dbReference type="Proteomes" id="UP000032135">
    <property type="component" value="Segment"/>
</dbReference>
<dbReference type="KEGG" id="vg:26516754"/>
<evidence type="ECO:0000256" key="1">
    <source>
        <dbReference type="SAM" id="Phobius"/>
    </source>
</evidence>
<dbReference type="RefSeq" id="YP_009188305.1">
    <property type="nucleotide sequence ID" value="NC_028663.1"/>
</dbReference>
<feature type="transmembrane region" description="Helical" evidence="1">
    <location>
        <begin position="6"/>
        <end position="29"/>
    </location>
</feature>